<name>A0A932M2A9_UNCTE</name>
<dbReference type="Pfam" id="PF07238">
    <property type="entry name" value="PilZ"/>
    <property type="match status" value="1"/>
</dbReference>
<accession>A0A932M2A9</accession>
<dbReference type="EMBL" id="JACPSX010000225">
    <property type="protein sequence ID" value="MBI3015716.1"/>
    <property type="molecule type" value="Genomic_DNA"/>
</dbReference>
<evidence type="ECO:0000313" key="3">
    <source>
        <dbReference type="Proteomes" id="UP000741360"/>
    </source>
</evidence>
<gene>
    <name evidence="2" type="ORF">HYY65_11820</name>
</gene>
<dbReference type="Gene3D" id="2.40.10.220">
    <property type="entry name" value="predicted glycosyltransferase like domains"/>
    <property type="match status" value="1"/>
</dbReference>
<comment type="caution">
    <text evidence="2">The sequence shown here is derived from an EMBL/GenBank/DDBJ whole genome shotgun (WGS) entry which is preliminary data.</text>
</comment>
<dbReference type="AlphaFoldDB" id="A0A932M2A9"/>
<dbReference type="InterPro" id="IPR009875">
    <property type="entry name" value="PilZ_domain"/>
</dbReference>
<evidence type="ECO:0000259" key="1">
    <source>
        <dbReference type="Pfam" id="PF07238"/>
    </source>
</evidence>
<feature type="domain" description="PilZ" evidence="1">
    <location>
        <begin position="96"/>
        <end position="203"/>
    </location>
</feature>
<dbReference type="SUPFAM" id="SSF141371">
    <property type="entry name" value="PilZ domain-like"/>
    <property type="match status" value="1"/>
</dbReference>
<sequence length="208" mass="23292">MAEIQRIFNEGSMVLLKIAERSYKGIVQSFDPWRHLTVRLTKLDNSLVYKGAGEKISVTYINDEGVAYTGETSLMKKSLPTLVLHYPDHMEGKSIRKHERIKVSIWTSIRDGKLGIKPEEAPVLGDGTLVNLSPGGACVLTEIKGFNIGQGFVLGFQLTDGFPQVQLPCLVRNSRPGPYDCVYYGVEFISLSEDFREKLEEFLKHPVS</sequence>
<protein>
    <submittedName>
        <fullName evidence="2">PilZ domain-containing protein</fullName>
    </submittedName>
</protein>
<organism evidence="2 3">
    <name type="scientific">Tectimicrobiota bacterium</name>
    <dbReference type="NCBI Taxonomy" id="2528274"/>
    <lineage>
        <taxon>Bacteria</taxon>
        <taxon>Pseudomonadati</taxon>
        <taxon>Nitrospinota/Tectimicrobiota group</taxon>
        <taxon>Candidatus Tectimicrobiota</taxon>
    </lineage>
</organism>
<proteinExistence type="predicted"/>
<reference evidence="2" key="1">
    <citation type="submission" date="2020-07" db="EMBL/GenBank/DDBJ databases">
        <title>Huge and variable diversity of episymbiotic CPR bacteria and DPANN archaea in groundwater ecosystems.</title>
        <authorList>
            <person name="He C.Y."/>
            <person name="Keren R."/>
            <person name="Whittaker M."/>
            <person name="Farag I.F."/>
            <person name="Doudna J."/>
            <person name="Cate J.H.D."/>
            <person name="Banfield J.F."/>
        </authorList>
    </citation>
    <scope>NUCLEOTIDE SEQUENCE</scope>
    <source>
        <strain evidence="2">NC_groundwater_717_Ag_S-0.2um_59_8</strain>
    </source>
</reference>
<dbReference type="GO" id="GO:0035438">
    <property type="term" value="F:cyclic-di-GMP binding"/>
    <property type="evidence" value="ECO:0007669"/>
    <property type="project" value="InterPro"/>
</dbReference>
<evidence type="ECO:0000313" key="2">
    <source>
        <dbReference type="EMBL" id="MBI3015716.1"/>
    </source>
</evidence>
<dbReference type="Proteomes" id="UP000741360">
    <property type="component" value="Unassembled WGS sequence"/>
</dbReference>